<evidence type="ECO:0000256" key="2">
    <source>
        <dbReference type="SAM" id="Phobius"/>
    </source>
</evidence>
<reference evidence="3 4" key="1">
    <citation type="journal article" date="2019" name="PLoS Biol.">
        <title>Sex chromosomes control vertical transmission of feminizing Wolbachia symbionts in an isopod.</title>
        <authorList>
            <person name="Becking T."/>
            <person name="Chebbi M.A."/>
            <person name="Giraud I."/>
            <person name="Moumen B."/>
            <person name="Laverre T."/>
            <person name="Caubet Y."/>
            <person name="Peccoud J."/>
            <person name="Gilbert C."/>
            <person name="Cordaux R."/>
        </authorList>
    </citation>
    <scope>NUCLEOTIDE SEQUENCE [LARGE SCALE GENOMIC DNA]</scope>
    <source>
        <strain evidence="3">ANa2</strain>
        <tissue evidence="3">Whole body excluding digestive tract and cuticle</tissue>
    </source>
</reference>
<keyword evidence="2" id="KW-0472">Membrane</keyword>
<keyword evidence="4" id="KW-1185">Reference proteome</keyword>
<organism evidence="3 4">
    <name type="scientific">Armadillidium nasatum</name>
    <dbReference type="NCBI Taxonomy" id="96803"/>
    <lineage>
        <taxon>Eukaryota</taxon>
        <taxon>Metazoa</taxon>
        <taxon>Ecdysozoa</taxon>
        <taxon>Arthropoda</taxon>
        <taxon>Crustacea</taxon>
        <taxon>Multicrustacea</taxon>
        <taxon>Malacostraca</taxon>
        <taxon>Eumalacostraca</taxon>
        <taxon>Peracarida</taxon>
        <taxon>Isopoda</taxon>
        <taxon>Oniscidea</taxon>
        <taxon>Crinocheta</taxon>
        <taxon>Armadillidiidae</taxon>
        <taxon>Armadillidium</taxon>
    </lineage>
</organism>
<dbReference type="AlphaFoldDB" id="A0A5N5TGC7"/>
<accession>A0A5N5TGC7</accession>
<name>A0A5N5TGC7_9CRUS</name>
<sequence length="164" mass="18111">LQITYQSVVPEGAPPGLQKTKSLPAGPRTLRLDDLTPRTSYEVCVQGLTMPLEPASRARPHTDQATEFEVKDEDTKCTEVQTLDQPKLESMLNSRFAVILGVCLALILVAIVVIVSICCHICGRKPEEGKNPEPNACTGQDYLSYRPFTQPNNEVTQNHEGYTQ</sequence>
<keyword evidence="2" id="KW-1133">Transmembrane helix</keyword>
<dbReference type="EMBL" id="SEYY01001183">
    <property type="protein sequence ID" value="KAB7505602.1"/>
    <property type="molecule type" value="Genomic_DNA"/>
</dbReference>
<evidence type="ECO:0000313" key="3">
    <source>
        <dbReference type="EMBL" id="KAB7505602.1"/>
    </source>
</evidence>
<dbReference type="OrthoDB" id="10027416at2759"/>
<comment type="caution">
    <text evidence="3">The sequence shown here is derived from an EMBL/GenBank/DDBJ whole genome shotgun (WGS) entry which is preliminary data.</text>
</comment>
<feature type="region of interest" description="Disordered" evidence="1">
    <location>
        <begin position="10"/>
        <end position="31"/>
    </location>
</feature>
<keyword evidence="2" id="KW-0812">Transmembrane</keyword>
<gene>
    <name evidence="3" type="ORF">Anas_02753</name>
</gene>
<feature type="transmembrane region" description="Helical" evidence="2">
    <location>
        <begin position="96"/>
        <end position="117"/>
    </location>
</feature>
<dbReference type="Proteomes" id="UP000326759">
    <property type="component" value="Unassembled WGS sequence"/>
</dbReference>
<evidence type="ECO:0000256" key="1">
    <source>
        <dbReference type="SAM" id="MobiDB-lite"/>
    </source>
</evidence>
<feature type="non-terminal residue" evidence="3">
    <location>
        <position position="164"/>
    </location>
</feature>
<evidence type="ECO:0000313" key="4">
    <source>
        <dbReference type="Proteomes" id="UP000326759"/>
    </source>
</evidence>
<proteinExistence type="predicted"/>
<evidence type="ECO:0008006" key="5">
    <source>
        <dbReference type="Google" id="ProtNLM"/>
    </source>
</evidence>
<protein>
    <recommendedName>
        <fullName evidence="5">Fibronectin type-III domain-containing protein</fullName>
    </recommendedName>
</protein>
<feature type="non-terminal residue" evidence="3">
    <location>
        <position position="1"/>
    </location>
</feature>